<protein>
    <submittedName>
        <fullName evidence="10">ATP-grasp domain-containing protein</fullName>
    </submittedName>
</protein>
<dbReference type="Gene3D" id="3.30.470.20">
    <property type="entry name" value="ATP-grasp fold, B domain"/>
    <property type="match status" value="1"/>
</dbReference>
<dbReference type="PANTHER" id="PTHR18866">
    <property type="entry name" value="CARBOXYLASE:PYRUVATE/ACETYL-COA/PROPIONYL-COA CARBOXYLASE"/>
    <property type="match status" value="1"/>
</dbReference>
<organism evidence="10 11">
    <name type="scientific">Ramlibacter ginsenosidimutans</name>
    <dbReference type="NCBI Taxonomy" id="502333"/>
    <lineage>
        <taxon>Bacteria</taxon>
        <taxon>Pseudomonadati</taxon>
        <taxon>Pseudomonadota</taxon>
        <taxon>Betaproteobacteria</taxon>
        <taxon>Burkholderiales</taxon>
        <taxon>Comamonadaceae</taxon>
        <taxon>Ramlibacter</taxon>
    </lineage>
</organism>
<gene>
    <name evidence="10" type="ORF">JJB11_00410</name>
</gene>
<reference evidence="10" key="2">
    <citation type="submission" date="2021-01" db="EMBL/GenBank/DDBJ databases">
        <authorList>
            <person name="Kang M."/>
        </authorList>
    </citation>
    <scope>NUCLEOTIDE SEQUENCE</scope>
    <source>
        <strain evidence="10">KACC 17527</strain>
    </source>
</reference>
<dbReference type="PROSITE" id="PS00866">
    <property type="entry name" value="CPSASE_1"/>
    <property type="match status" value="1"/>
</dbReference>
<dbReference type="GO" id="GO:0016874">
    <property type="term" value="F:ligase activity"/>
    <property type="evidence" value="ECO:0007669"/>
    <property type="project" value="UniProtKB-KW"/>
</dbReference>
<keyword evidence="4 6" id="KW-0067">ATP-binding</keyword>
<reference evidence="10" key="1">
    <citation type="journal article" date="2012" name="J. Microbiol. Biotechnol.">
        <title>Ramlibacter ginsenosidimutans sp. nov., with ginsenoside-converting activity.</title>
        <authorList>
            <person name="Wang L."/>
            <person name="An D.S."/>
            <person name="Kim S.G."/>
            <person name="Jin F.X."/>
            <person name="Kim S.C."/>
            <person name="Lee S.T."/>
            <person name="Im W.T."/>
        </authorList>
    </citation>
    <scope>NUCLEOTIDE SEQUENCE</scope>
    <source>
        <strain evidence="10">KACC 17527</strain>
    </source>
</reference>
<evidence type="ECO:0000313" key="10">
    <source>
        <dbReference type="EMBL" id="MBK6004536.1"/>
    </source>
</evidence>
<evidence type="ECO:0000256" key="5">
    <source>
        <dbReference type="ARBA" id="ARBA00023267"/>
    </source>
</evidence>
<dbReference type="FunFam" id="3.40.50.20:FF:000010">
    <property type="entry name" value="Propionyl-CoA carboxylase subunit alpha"/>
    <property type="match status" value="1"/>
</dbReference>
<evidence type="ECO:0000259" key="7">
    <source>
        <dbReference type="PROSITE" id="PS50968"/>
    </source>
</evidence>
<dbReference type="SUPFAM" id="SSF51230">
    <property type="entry name" value="Single hybrid motif"/>
    <property type="match status" value="1"/>
</dbReference>
<dbReference type="PROSITE" id="PS50968">
    <property type="entry name" value="BIOTINYL_LIPOYL"/>
    <property type="match status" value="1"/>
</dbReference>
<dbReference type="FunFam" id="3.30.1490.20:FF:000003">
    <property type="entry name" value="acetyl-CoA carboxylase isoform X1"/>
    <property type="match status" value="1"/>
</dbReference>
<dbReference type="SMART" id="SM00878">
    <property type="entry name" value="Biotin_carb_C"/>
    <property type="match status" value="1"/>
</dbReference>
<evidence type="ECO:0000256" key="6">
    <source>
        <dbReference type="PROSITE-ProRule" id="PRU00409"/>
    </source>
</evidence>
<dbReference type="InterPro" id="IPR011054">
    <property type="entry name" value="Rudment_hybrid_motif"/>
</dbReference>
<dbReference type="SUPFAM" id="SSF52440">
    <property type="entry name" value="PreATP-grasp domain"/>
    <property type="match status" value="1"/>
</dbReference>
<accession>A0A934WKJ2</accession>
<dbReference type="Pfam" id="PF00364">
    <property type="entry name" value="Biotin_lipoyl"/>
    <property type="match status" value="1"/>
</dbReference>
<evidence type="ECO:0000313" key="11">
    <source>
        <dbReference type="Proteomes" id="UP000630528"/>
    </source>
</evidence>
<feature type="domain" description="Lipoyl-binding" evidence="7">
    <location>
        <begin position="545"/>
        <end position="620"/>
    </location>
</feature>
<evidence type="ECO:0000256" key="3">
    <source>
        <dbReference type="ARBA" id="ARBA00022741"/>
    </source>
</evidence>
<dbReference type="InterPro" id="IPR050856">
    <property type="entry name" value="Biotin_carboxylase_complex"/>
</dbReference>
<dbReference type="InterPro" id="IPR011761">
    <property type="entry name" value="ATP-grasp"/>
</dbReference>
<proteinExistence type="predicted"/>
<comment type="caution">
    <text evidence="10">The sequence shown here is derived from an EMBL/GenBank/DDBJ whole genome shotgun (WGS) entry which is preliminary data.</text>
</comment>
<dbReference type="GO" id="GO:0005524">
    <property type="term" value="F:ATP binding"/>
    <property type="evidence" value="ECO:0007669"/>
    <property type="project" value="UniProtKB-UniRule"/>
</dbReference>
<dbReference type="GO" id="GO:0046872">
    <property type="term" value="F:metal ion binding"/>
    <property type="evidence" value="ECO:0007669"/>
    <property type="project" value="InterPro"/>
</dbReference>
<keyword evidence="2" id="KW-0436">Ligase</keyword>
<dbReference type="InterPro" id="IPR005482">
    <property type="entry name" value="Biotin_COase_C"/>
</dbReference>
<evidence type="ECO:0000256" key="2">
    <source>
        <dbReference type="ARBA" id="ARBA00022598"/>
    </source>
</evidence>
<sequence>MKIRRLLVANRGEIARRILRTADRLGIETVAVYSQPDADALHVREATQACAIGGFAPADSYLRIDKLLAAARSSGADAVHPGYGFLSENAEFAQAVEDAGLTWIGPPAGAIRTLGSKSLAKQLAQARGIPCLPGYAGEDQREERLLAAAADIGYPLMVKAAAGGGGRGMRLVTEAAQLPAALRSARSEAQAAFGSGELLLERALAAPRHVEVQVFADLHGHCIHLGERECSVQRRHQKLIEETPSPAVDAQLREAMGSCAIELARAAGYAGAGTVEFLLDTDRSFYLMEMNTRLQVEHAVTEMVTGLDLVEWQLRVACGERLPGRQGDIRLDGHAIEVRLCAEDEHFHPHAGRIQQFLAPLPAQRRAMGLRFDHAIHAGMEVSPWYDSLLGKLVAHAPTRAEAIAKLASALDHLQVLGLPTNRRLLAGCLRHPVFARGEARTSFLADEGESIRRQLEQEERACAQAAAVSALLPPGAARELASPFVRPLRIAHRGRLFDLPLREDDRVAPAQAEVVRLDGGGWHVQLGAVDLFLRDASFDAPAGAQSAQAADELRVPFNGKVVAVHARPGDAVRKGETLVVVESMKLEHALAAQRDGVVRSLHVQAGQQVAPAQLLVTLQEPA</sequence>
<keyword evidence="5" id="KW-0092">Biotin</keyword>
<dbReference type="InterPro" id="IPR011053">
    <property type="entry name" value="Single_hybrid_motif"/>
</dbReference>
<dbReference type="Pfam" id="PF00289">
    <property type="entry name" value="Biotin_carb_N"/>
    <property type="match status" value="1"/>
</dbReference>
<name>A0A934WKJ2_9BURK</name>
<dbReference type="CDD" id="cd06850">
    <property type="entry name" value="biotinyl_domain"/>
    <property type="match status" value="1"/>
</dbReference>
<dbReference type="Pfam" id="PF02785">
    <property type="entry name" value="Biotin_carb_C"/>
    <property type="match status" value="1"/>
</dbReference>
<dbReference type="SUPFAM" id="SSF51246">
    <property type="entry name" value="Rudiment single hybrid motif"/>
    <property type="match status" value="1"/>
</dbReference>
<dbReference type="InterPro" id="IPR005481">
    <property type="entry name" value="BC-like_N"/>
</dbReference>
<keyword evidence="11" id="KW-1185">Reference proteome</keyword>
<dbReference type="PANTHER" id="PTHR18866:SF33">
    <property type="entry name" value="METHYLCROTONOYL-COA CARBOXYLASE SUBUNIT ALPHA, MITOCHONDRIAL-RELATED"/>
    <property type="match status" value="1"/>
</dbReference>
<feature type="domain" description="ATP-grasp" evidence="8">
    <location>
        <begin position="121"/>
        <end position="318"/>
    </location>
</feature>
<evidence type="ECO:0000256" key="1">
    <source>
        <dbReference type="ARBA" id="ARBA00001953"/>
    </source>
</evidence>
<comment type="cofactor">
    <cofactor evidence="1">
        <name>biotin</name>
        <dbReference type="ChEBI" id="CHEBI:57586"/>
    </cofactor>
</comment>
<dbReference type="Pfam" id="PF02786">
    <property type="entry name" value="CPSase_L_D2"/>
    <property type="match status" value="1"/>
</dbReference>
<evidence type="ECO:0000256" key="4">
    <source>
        <dbReference type="ARBA" id="ARBA00022840"/>
    </source>
</evidence>
<keyword evidence="3 6" id="KW-0547">Nucleotide-binding</keyword>
<dbReference type="InterPro" id="IPR011764">
    <property type="entry name" value="Biotin_carboxylation_dom"/>
</dbReference>
<dbReference type="PROSITE" id="PS50979">
    <property type="entry name" value="BC"/>
    <property type="match status" value="1"/>
</dbReference>
<dbReference type="PROSITE" id="PS00867">
    <property type="entry name" value="CPSASE_2"/>
    <property type="match status" value="1"/>
</dbReference>
<evidence type="ECO:0000259" key="8">
    <source>
        <dbReference type="PROSITE" id="PS50975"/>
    </source>
</evidence>
<dbReference type="InterPro" id="IPR000089">
    <property type="entry name" value="Biotin_lipoyl"/>
</dbReference>
<dbReference type="InterPro" id="IPR005479">
    <property type="entry name" value="CPAse_ATP-bd"/>
</dbReference>
<evidence type="ECO:0000259" key="9">
    <source>
        <dbReference type="PROSITE" id="PS50979"/>
    </source>
</evidence>
<dbReference type="AlphaFoldDB" id="A0A934WKJ2"/>
<dbReference type="Proteomes" id="UP000630528">
    <property type="component" value="Unassembled WGS sequence"/>
</dbReference>
<dbReference type="SUPFAM" id="SSF56059">
    <property type="entry name" value="Glutathione synthetase ATP-binding domain-like"/>
    <property type="match status" value="1"/>
</dbReference>
<dbReference type="PROSITE" id="PS50975">
    <property type="entry name" value="ATP_GRASP"/>
    <property type="match status" value="1"/>
</dbReference>
<dbReference type="Gene3D" id="2.40.50.100">
    <property type="match status" value="1"/>
</dbReference>
<dbReference type="EMBL" id="JAEPWM010000001">
    <property type="protein sequence ID" value="MBK6004536.1"/>
    <property type="molecule type" value="Genomic_DNA"/>
</dbReference>
<feature type="domain" description="Biotin carboxylation" evidence="9">
    <location>
        <begin position="2"/>
        <end position="450"/>
    </location>
</feature>
<dbReference type="InterPro" id="IPR016185">
    <property type="entry name" value="PreATP-grasp_dom_sf"/>
</dbReference>